<evidence type="ECO:0000256" key="2">
    <source>
        <dbReference type="ARBA" id="ARBA00022617"/>
    </source>
</evidence>
<evidence type="ECO:0000256" key="4">
    <source>
        <dbReference type="ARBA" id="ARBA00023002"/>
    </source>
</evidence>
<reference evidence="8 9" key="1">
    <citation type="submission" date="2016-09" db="EMBL/GenBank/DDBJ databases">
        <title>Extensive genetic diversity and differential bi-allelic expression allows diatom success in the polar Southern Ocean.</title>
        <authorList>
            <consortium name="DOE Joint Genome Institute"/>
            <person name="Mock T."/>
            <person name="Otillar R.P."/>
            <person name="Strauss J."/>
            <person name="Dupont C."/>
            <person name="Frickenhaus S."/>
            <person name="Maumus F."/>
            <person name="Mcmullan M."/>
            <person name="Sanges R."/>
            <person name="Schmutz J."/>
            <person name="Toseland A."/>
            <person name="Valas R."/>
            <person name="Veluchamy A."/>
            <person name="Ward B.J."/>
            <person name="Allen A."/>
            <person name="Barry K."/>
            <person name="Falciatore A."/>
            <person name="Ferrante M."/>
            <person name="Fortunato A.E."/>
            <person name="Gloeckner G."/>
            <person name="Gruber A."/>
            <person name="Hipkin R."/>
            <person name="Janech M."/>
            <person name="Kroth P."/>
            <person name="Leese F."/>
            <person name="Lindquist E."/>
            <person name="Lyon B.R."/>
            <person name="Martin J."/>
            <person name="Mayer C."/>
            <person name="Parker M."/>
            <person name="Quesneville H."/>
            <person name="Raymond J."/>
            <person name="Uhlig C."/>
            <person name="Valentin K.U."/>
            <person name="Worden A.Z."/>
            <person name="Armbrust E.V."/>
            <person name="Bowler C."/>
            <person name="Green B."/>
            <person name="Moulton V."/>
            <person name="Van Oosterhout C."/>
            <person name="Grigoriev I."/>
        </authorList>
    </citation>
    <scope>NUCLEOTIDE SEQUENCE [LARGE SCALE GENOMIC DNA]</scope>
    <source>
        <strain evidence="8 9">CCMP1102</strain>
    </source>
</reference>
<dbReference type="PANTHER" id="PTHR24291">
    <property type="entry name" value="CYTOCHROME P450 FAMILY 4"/>
    <property type="match status" value="1"/>
</dbReference>
<keyword evidence="9" id="KW-1185">Reference proteome</keyword>
<dbReference type="InterPro" id="IPR036396">
    <property type="entry name" value="Cyt_P450_sf"/>
</dbReference>
<feature type="compositionally biased region" description="Low complexity" evidence="7">
    <location>
        <begin position="427"/>
        <end position="443"/>
    </location>
</feature>
<dbReference type="SUPFAM" id="SSF48264">
    <property type="entry name" value="Cytochrome P450"/>
    <property type="match status" value="1"/>
</dbReference>
<evidence type="ECO:0000313" key="8">
    <source>
        <dbReference type="EMBL" id="OEU11052.1"/>
    </source>
</evidence>
<evidence type="ECO:0000256" key="3">
    <source>
        <dbReference type="ARBA" id="ARBA00022723"/>
    </source>
</evidence>
<dbReference type="InterPro" id="IPR050196">
    <property type="entry name" value="Cytochrome_P450_Monoox"/>
</dbReference>
<feature type="compositionally biased region" description="Low complexity" evidence="7">
    <location>
        <begin position="407"/>
        <end position="418"/>
    </location>
</feature>
<dbReference type="GO" id="GO:0020037">
    <property type="term" value="F:heme binding"/>
    <property type="evidence" value="ECO:0007669"/>
    <property type="project" value="InterPro"/>
</dbReference>
<feature type="compositionally biased region" description="Low complexity" evidence="7">
    <location>
        <begin position="275"/>
        <end position="292"/>
    </location>
</feature>
<comment type="similarity">
    <text evidence="1">Belongs to the cytochrome P450 family.</text>
</comment>
<evidence type="ECO:0000256" key="1">
    <source>
        <dbReference type="ARBA" id="ARBA00010617"/>
    </source>
</evidence>
<dbReference type="GO" id="GO:0016705">
    <property type="term" value="F:oxidoreductase activity, acting on paired donors, with incorporation or reduction of molecular oxygen"/>
    <property type="evidence" value="ECO:0007669"/>
    <property type="project" value="InterPro"/>
</dbReference>
<feature type="region of interest" description="Disordered" evidence="7">
    <location>
        <begin position="254"/>
        <end position="292"/>
    </location>
</feature>
<feature type="region of interest" description="Disordered" evidence="7">
    <location>
        <begin position="403"/>
        <end position="454"/>
    </location>
</feature>
<protein>
    <submittedName>
        <fullName evidence="8">Cytochrome P450</fullName>
    </submittedName>
</protein>
<keyword evidence="5" id="KW-0408">Iron</keyword>
<organism evidence="8 9">
    <name type="scientific">Fragilariopsis cylindrus CCMP1102</name>
    <dbReference type="NCBI Taxonomy" id="635003"/>
    <lineage>
        <taxon>Eukaryota</taxon>
        <taxon>Sar</taxon>
        <taxon>Stramenopiles</taxon>
        <taxon>Ochrophyta</taxon>
        <taxon>Bacillariophyta</taxon>
        <taxon>Bacillariophyceae</taxon>
        <taxon>Bacillariophycidae</taxon>
        <taxon>Bacillariales</taxon>
        <taxon>Bacillariaceae</taxon>
        <taxon>Fragilariopsis</taxon>
    </lineage>
</organism>
<keyword evidence="2" id="KW-0349">Heme</keyword>
<dbReference type="GO" id="GO:0004497">
    <property type="term" value="F:monooxygenase activity"/>
    <property type="evidence" value="ECO:0007669"/>
    <property type="project" value="UniProtKB-KW"/>
</dbReference>
<dbReference type="GO" id="GO:0005506">
    <property type="term" value="F:iron ion binding"/>
    <property type="evidence" value="ECO:0007669"/>
    <property type="project" value="InterPro"/>
</dbReference>
<dbReference type="Proteomes" id="UP000095751">
    <property type="component" value="Unassembled WGS sequence"/>
</dbReference>
<gene>
    <name evidence="8" type="ORF">FRACYDRAFT_246155</name>
</gene>
<feature type="region of interest" description="Disordered" evidence="7">
    <location>
        <begin position="92"/>
        <end position="129"/>
    </location>
</feature>
<evidence type="ECO:0000256" key="5">
    <source>
        <dbReference type="ARBA" id="ARBA00023004"/>
    </source>
</evidence>
<feature type="compositionally biased region" description="Low complexity" evidence="7">
    <location>
        <begin position="488"/>
        <end position="499"/>
    </location>
</feature>
<evidence type="ECO:0000256" key="6">
    <source>
        <dbReference type="ARBA" id="ARBA00023033"/>
    </source>
</evidence>
<dbReference type="Gene3D" id="1.10.630.10">
    <property type="entry name" value="Cytochrome P450"/>
    <property type="match status" value="2"/>
</dbReference>
<keyword evidence="3" id="KW-0479">Metal-binding</keyword>
<dbReference type="KEGG" id="fcy:FRACYDRAFT_246155"/>
<evidence type="ECO:0000313" key="9">
    <source>
        <dbReference type="Proteomes" id="UP000095751"/>
    </source>
</evidence>
<keyword evidence="4" id="KW-0560">Oxidoreductase</keyword>
<sequence>MFEDGSSEGSNSIQSFWTNWTNLTSSSSSSSSSSSFSIVVLLNTFTVMIVTLMIKYKINQMSKKALQDPVYGFPSAPGAHWLVGHTHIIRNGNSNSGNNRNGRNSNNGDSDSDNNTGSSNSSGSSSNSGSGELFLHGYQKVYVDSAHPISGVASLWFFHIPSISVLQGKDVKKILLSSSYRKPNKLLDAHIFNMLGKRNLISLTGKDWRNYRSAVHKSLFTQAVVKQSQHAMHVVGNTMATSLLREISAAAAKSSAKSSQSSQNKNNDEAKRDSANANANASDSDSASASSSEGDDYIIRLILPLMKMCTMDAFGVAVLDGYEFQCSKTLTLMPIAASFDYLISEFSRRFKRPWDPTTFLYNIVPTKSNIEYRKHQKYIRKFVEEQISNARKRIVLDEEEEEKEEIQQQQQQQQQVDFEQQKDHGINQQNGNVNTKNSNNTKNHSNKNHPHKHKQELLTNLIKAAAAATNNYNNNGDGDGNDHSYAADTNSNNSTTDNTNKLAEETLGDVMMTLLFGAYETAITRRNITKPITLPSNGMTLQTGQLVNISIWNVQRSKFNYPYRPNDIIPERWSRQRQRNLNMPPANRDAFCTFAAGARNCIGRVFAMQEIVILLACLLKRLKFELLHDNYQILPKISALTQQPDDKLPMKISVR</sequence>
<dbReference type="Pfam" id="PF00067">
    <property type="entry name" value="p450"/>
    <property type="match status" value="1"/>
</dbReference>
<dbReference type="InParanoid" id="A0A1E7EYQ6"/>
<keyword evidence="6" id="KW-0503">Monooxygenase</keyword>
<feature type="region of interest" description="Disordered" evidence="7">
    <location>
        <begin position="470"/>
        <end position="499"/>
    </location>
</feature>
<dbReference type="EMBL" id="KV784369">
    <property type="protein sequence ID" value="OEU11052.1"/>
    <property type="molecule type" value="Genomic_DNA"/>
</dbReference>
<dbReference type="AlphaFoldDB" id="A0A1E7EYQ6"/>
<dbReference type="InterPro" id="IPR001128">
    <property type="entry name" value="Cyt_P450"/>
</dbReference>
<feature type="compositionally biased region" description="Basic residues" evidence="7">
    <location>
        <begin position="444"/>
        <end position="454"/>
    </location>
</feature>
<dbReference type="PANTHER" id="PTHR24291:SF50">
    <property type="entry name" value="BIFUNCTIONAL ALBAFLAVENONE MONOOXYGENASE_TERPENE SYNTHASE"/>
    <property type="match status" value="1"/>
</dbReference>
<feature type="compositionally biased region" description="Low complexity" evidence="7">
    <location>
        <begin position="254"/>
        <end position="265"/>
    </location>
</feature>
<evidence type="ECO:0000256" key="7">
    <source>
        <dbReference type="SAM" id="MobiDB-lite"/>
    </source>
</evidence>
<accession>A0A1E7EYQ6</accession>
<dbReference type="OrthoDB" id="47084at2759"/>
<name>A0A1E7EYQ6_9STRA</name>
<proteinExistence type="inferred from homology"/>